<dbReference type="eggNOG" id="COG2972">
    <property type="taxonomic scope" value="Bacteria"/>
</dbReference>
<dbReference type="STRING" id="1385513.N780_11720"/>
<feature type="transmembrane region" description="Helical" evidence="8">
    <location>
        <begin position="295"/>
        <end position="320"/>
    </location>
</feature>
<dbReference type="PANTHER" id="PTHR34220">
    <property type="entry name" value="SENSOR HISTIDINE KINASE YPDA"/>
    <property type="match status" value="1"/>
</dbReference>
<dbReference type="InterPro" id="IPR036890">
    <property type="entry name" value="HATPase_C_sf"/>
</dbReference>
<dbReference type="Gene3D" id="3.30.450.20">
    <property type="entry name" value="PAS domain"/>
    <property type="match status" value="1"/>
</dbReference>
<dbReference type="AlphaFoldDB" id="A0A0A2UXJ5"/>
<sequence>MKNDLFHRKSIQSKLLWVIIIFVCTPLLVFGYIWYERTTTAIQDNAVHASQQLLNQTKEYLSFYLADLKKATTPLLSSTSIQNYLKSNHTPDTRYEQYMETKRIQEETFGQILNARSDIFGLSLISKDGRQEHNYTQVKRFIDIDEIKIRNRDLWINQEQLESYELLDLSFYESTPILTIVQKIYDKNTYETIGLLVVDLHLNQIASILNEITDHHFNEVWLVNEDDTIVYHPLRNQLGQPFQSDYTEENISFITQLDKEKTLLVRESLPDANWMIMASVPLEEAMTRLVTLRNFTILVGLILIGLAILFVGGFSFTLTYSLQHLQKLMREVASGKFPTEKPRPLALYQEDEISDLYNSFYSMTEKLSELIQQIRLSKLKEQELHIKTKEAELQAMQSQINPHFLYNTLEIINSYAIIEDQMEISRMTTSLADMFRYNVSNTKKVVSLEEELQHINAYFQIQLERFEGLNVSVEVDESLTAHILTPRLTLQPIIENAFSHGYEEHSLVPTFIGIYGKKINRDYLLYLVDHGKGMVAETTEAYNYAFIHNTEPPEDYRTTKRIGLLNVHKRIHSELGFPYGLFIKKSNQSGTVIEIRLPLRMEDTIKGA</sequence>
<protein>
    <submittedName>
        <fullName evidence="10">Histidine kinase</fullName>
    </submittedName>
</protein>
<keyword evidence="6 8" id="KW-1133">Transmembrane helix</keyword>
<evidence type="ECO:0000256" key="1">
    <source>
        <dbReference type="ARBA" id="ARBA00004651"/>
    </source>
</evidence>
<evidence type="ECO:0000256" key="3">
    <source>
        <dbReference type="ARBA" id="ARBA00022553"/>
    </source>
</evidence>
<dbReference type="InterPro" id="IPR010559">
    <property type="entry name" value="Sig_transdc_His_kin_internal"/>
</dbReference>
<evidence type="ECO:0000256" key="2">
    <source>
        <dbReference type="ARBA" id="ARBA00022475"/>
    </source>
</evidence>
<comment type="subcellular location">
    <subcellularLocation>
        <location evidence="1">Cell membrane</location>
        <topology evidence="1">Multi-pass membrane protein</topology>
    </subcellularLocation>
</comment>
<evidence type="ECO:0000256" key="8">
    <source>
        <dbReference type="SAM" id="Phobius"/>
    </source>
</evidence>
<dbReference type="CDD" id="cd06225">
    <property type="entry name" value="HAMP"/>
    <property type="match status" value="1"/>
</dbReference>
<keyword evidence="5 8" id="KW-0812">Transmembrane</keyword>
<keyword evidence="10" id="KW-0418">Kinase</keyword>
<dbReference type="EMBL" id="AVBG01000001">
    <property type="protein sequence ID" value="KGP92997.1"/>
    <property type="molecule type" value="Genomic_DNA"/>
</dbReference>
<dbReference type="InterPro" id="IPR050640">
    <property type="entry name" value="Bact_2-comp_sensor_kinase"/>
</dbReference>
<dbReference type="OrthoDB" id="9776552at2"/>
<evidence type="ECO:0000259" key="9">
    <source>
        <dbReference type="PROSITE" id="PS50885"/>
    </source>
</evidence>
<reference evidence="10 11" key="1">
    <citation type="submission" date="2013-08" db="EMBL/GenBank/DDBJ databases">
        <title>Genome of Pontibacillus chungwhensis.</title>
        <authorList>
            <person name="Wang Q."/>
            <person name="Wang G."/>
        </authorList>
    </citation>
    <scope>NUCLEOTIDE SEQUENCE [LARGE SCALE GENOMIC DNA]</scope>
    <source>
        <strain evidence="10 11">BH030062</strain>
    </source>
</reference>
<dbReference type="GO" id="GO:0000155">
    <property type="term" value="F:phosphorelay sensor kinase activity"/>
    <property type="evidence" value="ECO:0007669"/>
    <property type="project" value="InterPro"/>
</dbReference>
<dbReference type="Gene3D" id="3.30.565.10">
    <property type="entry name" value="Histidine kinase-like ATPase, C-terminal domain"/>
    <property type="match status" value="1"/>
</dbReference>
<comment type="caution">
    <text evidence="10">The sequence shown here is derived from an EMBL/GenBank/DDBJ whole genome shotgun (WGS) entry which is preliminary data.</text>
</comment>
<keyword evidence="11" id="KW-1185">Reference proteome</keyword>
<dbReference type="Pfam" id="PF02743">
    <property type="entry name" value="dCache_1"/>
    <property type="match status" value="1"/>
</dbReference>
<dbReference type="SUPFAM" id="SSF55874">
    <property type="entry name" value="ATPase domain of HSP90 chaperone/DNA topoisomerase II/histidine kinase"/>
    <property type="match status" value="1"/>
</dbReference>
<evidence type="ECO:0000256" key="4">
    <source>
        <dbReference type="ARBA" id="ARBA00022679"/>
    </source>
</evidence>
<keyword evidence="2" id="KW-1003">Cell membrane</keyword>
<dbReference type="Proteomes" id="UP000030153">
    <property type="component" value="Unassembled WGS sequence"/>
</dbReference>
<dbReference type="PANTHER" id="PTHR34220:SF7">
    <property type="entry name" value="SENSOR HISTIDINE KINASE YPDA"/>
    <property type="match status" value="1"/>
</dbReference>
<proteinExistence type="predicted"/>
<organism evidence="10 11">
    <name type="scientific">Pontibacillus chungwhensis BH030062</name>
    <dbReference type="NCBI Taxonomy" id="1385513"/>
    <lineage>
        <taxon>Bacteria</taxon>
        <taxon>Bacillati</taxon>
        <taxon>Bacillota</taxon>
        <taxon>Bacilli</taxon>
        <taxon>Bacillales</taxon>
        <taxon>Bacillaceae</taxon>
        <taxon>Pontibacillus</taxon>
    </lineage>
</organism>
<accession>A0A0A2UXJ5</accession>
<evidence type="ECO:0000256" key="6">
    <source>
        <dbReference type="ARBA" id="ARBA00022989"/>
    </source>
</evidence>
<feature type="transmembrane region" description="Helical" evidence="8">
    <location>
        <begin position="15"/>
        <end position="35"/>
    </location>
</feature>
<gene>
    <name evidence="10" type="ORF">N780_11720</name>
</gene>
<evidence type="ECO:0000313" key="10">
    <source>
        <dbReference type="EMBL" id="KGP92997.1"/>
    </source>
</evidence>
<evidence type="ECO:0000256" key="5">
    <source>
        <dbReference type="ARBA" id="ARBA00022692"/>
    </source>
</evidence>
<keyword evidence="4" id="KW-0808">Transferase</keyword>
<evidence type="ECO:0000256" key="7">
    <source>
        <dbReference type="ARBA" id="ARBA00023136"/>
    </source>
</evidence>
<dbReference type="PROSITE" id="PS50885">
    <property type="entry name" value="HAMP"/>
    <property type="match status" value="1"/>
</dbReference>
<dbReference type="Pfam" id="PF06580">
    <property type="entry name" value="His_kinase"/>
    <property type="match status" value="1"/>
</dbReference>
<name>A0A0A2UXJ5_9BACI</name>
<evidence type="ECO:0000313" key="11">
    <source>
        <dbReference type="Proteomes" id="UP000030153"/>
    </source>
</evidence>
<keyword evidence="7 8" id="KW-0472">Membrane</keyword>
<dbReference type="InterPro" id="IPR033479">
    <property type="entry name" value="dCache_1"/>
</dbReference>
<dbReference type="InterPro" id="IPR003660">
    <property type="entry name" value="HAMP_dom"/>
</dbReference>
<dbReference type="RefSeq" id="WP_036779045.1">
    <property type="nucleotide sequence ID" value="NZ_AVBG01000001.1"/>
</dbReference>
<feature type="domain" description="HAMP" evidence="9">
    <location>
        <begin position="316"/>
        <end position="372"/>
    </location>
</feature>
<dbReference type="GO" id="GO:0005886">
    <property type="term" value="C:plasma membrane"/>
    <property type="evidence" value="ECO:0007669"/>
    <property type="project" value="UniProtKB-SubCell"/>
</dbReference>
<keyword evidence="3" id="KW-0597">Phosphoprotein</keyword>